<sequence>MRNIFILSSIALIGCSKEKMVTNNTSSEETSVAVTEQVEEKKDFSYLQDLSDEKQKAYEQFAQSKNLSLLEDFKPEEILLIYLHSCDMLDTETVYTLTYNNSAFSTFEMFQEEYNTYLLSVMQQMVIDYRFYNSISANDPYIKPIKPLEADQSFVVINGSYGLNSYSTIMMLKKEGGIWKVDSYDLIQHLKETN</sequence>
<protein>
    <recommendedName>
        <fullName evidence="3">DUF4878 domain-containing protein</fullName>
    </recommendedName>
</protein>
<comment type="caution">
    <text evidence="1">The sequence shown here is derived from an EMBL/GenBank/DDBJ whole genome shotgun (WGS) entry which is preliminary data.</text>
</comment>
<evidence type="ECO:0008006" key="3">
    <source>
        <dbReference type="Google" id="ProtNLM"/>
    </source>
</evidence>
<reference evidence="1 2" key="1">
    <citation type="submission" date="2021-01" db="EMBL/GenBank/DDBJ databases">
        <title>Genomic Encyclopedia of Type Strains, Phase IV (KMG-IV): sequencing the most valuable type-strain genomes for metagenomic binning, comparative biology and taxonomic classification.</title>
        <authorList>
            <person name="Goeker M."/>
        </authorList>
    </citation>
    <scope>NUCLEOTIDE SEQUENCE [LARGE SCALE GENOMIC DNA]</scope>
    <source>
        <strain evidence="1 2">DSM 104297</strain>
    </source>
</reference>
<keyword evidence="2" id="KW-1185">Reference proteome</keyword>
<evidence type="ECO:0000313" key="1">
    <source>
        <dbReference type="EMBL" id="MBM7702153.1"/>
    </source>
</evidence>
<gene>
    <name evidence="1" type="ORF">JOC83_000979</name>
</gene>
<evidence type="ECO:0000313" key="2">
    <source>
        <dbReference type="Proteomes" id="UP000809829"/>
    </source>
</evidence>
<dbReference type="EMBL" id="JAFBFC010000001">
    <property type="protein sequence ID" value="MBM7702153.1"/>
    <property type="molecule type" value="Genomic_DNA"/>
</dbReference>
<organism evidence="1 2">
    <name type="scientific">Priestia iocasae</name>
    <dbReference type="NCBI Taxonomy" id="2291674"/>
    <lineage>
        <taxon>Bacteria</taxon>
        <taxon>Bacillati</taxon>
        <taxon>Bacillota</taxon>
        <taxon>Bacilli</taxon>
        <taxon>Bacillales</taxon>
        <taxon>Bacillaceae</taxon>
        <taxon>Priestia</taxon>
    </lineage>
</organism>
<name>A0ABS2QSG1_9BACI</name>
<accession>A0ABS2QSG1</accession>
<dbReference type="RefSeq" id="WP_205184500.1">
    <property type="nucleotide sequence ID" value="NZ_JAFBFC010000001.1"/>
</dbReference>
<dbReference type="PROSITE" id="PS51257">
    <property type="entry name" value="PROKAR_LIPOPROTEIN"/>
    <property type="match status" value="1"/>
</dbReference>
<dbReference type="Proteomes" id="UP000809829">
    <property type="component" value="Unassembled WGS sequence"/>
</dbReference>
<proteinExistence type="predicted"/>